<organism evidence="5 7">
    <name type="scientific">Mangrovimonas cancribranchiae</name>
    <dbReference type="NCBI Taxonomy" id="3080055"/>
    <lineage>
        <taxon>Bacteria</taxon>
        <taxon>Pseudomonadati</taxon>
        <taxon>Bacteroidota</taxon>
        <taxon>Flavobacteriia</taxon>
        <taxon>Flavobacteriales</taxon>
        <taxon>Flavobacteriaceae</taxon>
        <taxon>Mangrovimonas</taxon>
    </lineage>
</organism>
<dbReference type="Gene3D" id="3.90.1150.10">
    <property type="entry name" value="Aspartate Aminotransferase, domain 1"/>
    <property type="match status" value="1"/>
</dbReference>
<evidence type="ECO:0000313" key="7">
    <source>
        <dbReference type="Proteomes" id="UP001368318"/>
    </source>
</evidence>
<dbReference type="InterPro" id="IPR000653">
    <property type="entry name" value="DegT/StrS_aminotransferase"/>
</dbReference>
<reference evidence="5 7" key="1">
    <citation type="submission" date="2023-10" db="EMBL/GenBank/DDBJ databases">
        <title>Culture-based analysis of two novel bacteria associated with mangrove crab gills.</title>
        <authorList>
            <person name="Yang X."/>
            <person name="Garuglieri E."/>
            <person name="Van Goethem M.W."/>
            <person name="Fusi M."/>
            <person name="Marasco R."/>
            <person name="Daffonchio D.G."/>
        </authorList>
    </citation>
    <scope>NUCLEOTIDE SEQUENCE [LARGE SCALE GENOMIC DNA]</scope>
    <source>
        <strain evidence="6">UG2-1</strain>
        <strain evidence="5">UG2-2</strain>
        <strain evidence="7">UG2_2</strain>
    </source>
</reference>
<dbReference type="EMBL" id="CP136924">
    <property type="protein sequence ID" value="WXA03184.1"/>
    <property type="molecule type" value="Genomic_DNA"/>
</dbReference>
<dbReference type="Gene3D" id="3.40.640.10">
    <property type="entry name" value="Type I PLP-dependent aspartate aminotransferase-like (Major domain)"/>
    <property type="match status" value="1"/>
</dbReference>
<dbReference type="EC" id="2.6.1.-" evidence="5"/>
<evidence type="ECO:0000313" key="5">
    <source>
        <dbReference type="EMBL" id="WXA03184.1"/>
    </source>
</evidence>
<keyword evidence="5" id="KW-0808">Transferase</keyword>
<gene>
    <name evidence="6" type="ORF">R3L15_05805</name>
    <name evidence="5" type="ORF">R3L16_01595</name>
</gene>
<keyword evidence="5" id="KW-0032">Aminotransferase</keyword>
<dbReference type="InterPro" id="IPR015421">
    <property type="entry name" value="PyrdxlP-dep_Trfase_major"/>
</dbReference>
<dbReference type="Pfam" id="PF01041">
    <property type="entry name" value="DegT_DnrJ_EryC1"/>
    <property type="match status" value="1"/>
</dbReference>
<dbReference type="PANTHER" id="PTHR30244:SF34">
    <property type="entry name" value="DTDP-4-AMINO-4,6-DIDEOXYGALACTOSE TRANSAMINASE"/>
    <property type="match status" value="1"/>
</dbReference>
<dbReference type="RefSeq" id="WP_338733810.1">
    <property type="nucleotide sequence ID" value="NZ_CP136924.1"/>
</dbReference>
<dbReference type="GO" id="GO:0008483">
    <property type="term" value="F:transaminase activity"/>
    <property type="evidence" value="ECO:0007669"/>
    <property type="project" value="UniProtKB-KW"/>
</dbReference>
<sequence length="405" mass="45308">MKIPFSPPYINDGVIKEVNDSLLSGWITTGPKVKKLEELVCYYTKASNSLCVNSATSGLILALKWFGIKEGDEVIIPAYTYVATALAVIHVGAKPIMVDVEDDFNISVNNIKEAITPNTKAIIPVDFAGWPCDYSEINNLVNKQKSFFKPTHPNQEKLGRILVVSDAAHAIGAIYNNSPIGVATDITVFSFHAVKNVTTAEGGCVCLNLPQPFSNLEEYNFMRCFSLNGQTKDAFTKSKAGGWRYDIIYPGLKINLPDVLAAIGVAQLPEYFSRILAERKEMFKYYQDFFKTKSWAILPLYKNSQKTSSCHLYALRIKDISEKQRDVIIEKIAQANVAVNVHFQPLPLLSLFKESYAIEKYPKAYNNYKSEISLPIYPQLTTKQLNYITQTVSNAVKSTLNEKVI</sequence>
<dbReference type="AlphaFoldDB" id="A0AAU6NZY2"/>
<evidence type="ECO:0000256" key="1">
    <source>
        <dbReference type="ARBA" id="ARBA00037999"/>
    </source>
</evidence>
<dbReference type="Proteomes" id="UP001368318">
    <property type="component" value="Chromosome"/>
</dbReference>
<evidence type="ECO:0000256" key="2">
    <source>
        <dbReference type="PIRSR" id="PIRSR000390-1"/>
    </source>
</evidence>
<evidence type="ECO:0000256" key="3">
    <source>
        <dbReference type="PIRSR" id="PIRSR000390-2"/>
    </source>
</evidence>
<evidence type="ECO:0000313" key="6">
    <source>
        <dbReference type="EMBL" id="WXA14393.1"/>
    </source>
</evidence>
<feature type="modified residue" description="N6-(pyridoxal phosphate)lysine" evidence="3">
    <location>
        <position position="195"/>
    </location>
</feature>
<protein>
    <submittedName>
        <fullName evidence="5">DegT/DnrJ/EryC1/StrS family aminotransferase</fullName>
        <ecNumber evidence="5">2.6.1.-</ecNumber>
    </submittedName>
</protein>
<dbReference type="PIRSF" id="PIRSF000390">
    <property type="entry name" value="PLP_StrS"/>
    <property type="match status" value="1"/>
</dbReference>
<dbReference type="CDD" id="cd00616">
    <property type="entry name" value="AHBA_syn"/>
    <property type="match status" value="1"/>
</dbReference>
<keyword evidence="7" id="KW-1185">Reference proteome</keyword>
<comment type="similarity">
    <text evidence="1 4">Belongs to the DegT/DnrJ/EryC1 family.</text>
</comment>
<proteinExistence type="inferred from homology"/>
<accession>A0AAU6NZY2</accession>
<dbReference type="PANTHER" id="PTHR30244">
    <property type="entry name" value="TRANSAMINASE"/>
    <property type="match status" value="1"/>
</dbReference>
<dbReference type="GO" id="GO:0000271">
    <property type="term" value="P:polysaccharide biosynthetic process"/>
    <property type="evidence" value="ECO:0007669"/>
    <property type="project" value="TreeGrafter"/>
</dbReference>
<keyword evidence="3 4" id="KW-0663">Pyridoxal phosphate</keyword>
<dbReference type="EMBL" id="CP136925">
    <property type="protein sequence ID" value="WXA14393.1"/>
    <property type="molecule type" value="Genomic_DNA"/>
</dbReference>
<dbReference type="GO" id="GO:0030170">
    <property type="term" value="F:pyridoxal phosphate binding"/>
    <property type="evidence" value="ECO:0007669"/>
    <property type="project" value="TreeGrafter"/>
</dbReference>
<feature type="active site" description="Proton acceptor" evidence="2">
    <location>
        <position position="195"/>
    </location>
</feature>
<dbReference type="InterPro" id="IPR015424">
    <property type="entry name" value="PyrdxlP-dep_Trfase"/>
</dbReference>
<dbReference type="InterPro" id="IPR015422">
    <property type="entry name" value="PyrdxlP-dep_Trfase_small"/>
</dbReference>
<dbReference type="KEGG" id="mcaa:R3L15_05805"/>
<name>A0AAU6NZY2_9FLAO</name>
<evidence type="ECO:0000256" key="4">
    <source>
        <dbReference type="RuleBase" id="RU004508"/>
    </source>
</evidence>
<dbReference type="SUPFAM" id="SSF53383">
    <property type="entry name" value="PLP-dependent transferases"/>
    <property type="match status" value="1"/>
</dbReference>